<gene>
    <name evidence="1" type="ORF">DILT_LOCUS8276</name>
</gene>
<accession>A0A3P7L4U8</accession>
<keyword evidence="2" id="KW-1185">Reference proteome</keyword>
<sequence>MFLPFGRVVPLPLNEVKPFEFAANVTRFQNRLVLINLRVSVPEIVCPGTGLVDQPDSPSNPLYAVQLLTMRLTSPTLTIHVLDSAETHRPPNRSASVSSYYGSDNLSAVTPNEFTFDSASQFTFNEDDEGSSEPVVTMVEATLFDEDYKEALVSPLRPHCLLWTMNMHQFESLMRPTGKPNTIGVSARFSFRACSLFDRDSSNKVTYNCTLVCQVPPPPAPPPPPYRGPLARFKARKF</sequence>
<proteinExistence type="predicted"/>
<dbReference type="OrthoDB" id="10256906at2759"/>
<reference evidence="1 2" key="1">
    <citation type="submission" date="2018-11" db="EMBL/GenBank/DDBJ databases">
        <authorList>
            <consortium name="Pathogen Informatics"/>
        </authorList>
    </citation>
    <scope>NUCLEOTIDE SEQUENCE [LARGE SCALE GENOMIC DNA]</scope>
</reference>
<dbReference type="Proteomes" id="UP000281553">
    <property type="component" value="Unassembled WGS sequence"/>
</dbReference>
<dbReference type="AlphaFoldDB" id="A0A3P7L4U8"/>
<protein>
    <submittedName>
        <fullName evidence="1">Uncharacterized protein</fullName>
    </submittedName>
</protein>
<name>A0A3P7L4U8_DIBLA</name>
<evidence type="ECO:0000313" key="1">
    <source>
        <dbReference type="EMBL" id="VDN12445.1"/>
    </source>
</evidence>
<organism evidence="1 2">
    <name type="scientific">Dibothriocephalus latus</name>
    <name type="common">Fish tapeworm</name>
    <name type="synonym">Diphyllobothrium latum</name>
    <dbReference type="NCBI Taxonomy" id="60516"/>
    <lineage>
        <taxon>Eukaryota</taxon>
        <taxon>Metazoa</taxon>
        <taxon>Spiralia</taxon>
        <taxon>Lophotrochozoa</taxon>
        <taxon>Platyhelminthes</taxon>
        <taxon>Cestoda</taxon>
        <taxon>Eucestoda</taxon>
        <taxon>Diphyllobothriidea</taxon>
        <taxon>Diphyllobothriidae</taxon>
        <taxon>Dibothriocephalus</taxon>
    </lineage>
</organism>
<dbReference type="EMBL" id="UYRU01053912">
    <property type="protein sequence ID" value="VDN12445.1"/>
    <property type="molecule type" value="Genomic_DNA"/>
</dbReference>
<evidence type="ECO:0000313" key="2">
    <source>
        <dbReference type="Proteomes" id="UP000281553"/>
    </source>
</evidence>